<dbReference type="PATRIC" id="fig|47311.3.peg.2074"/>
<keyword evidence="3" id="KW-1185">Reference proteome</keyword>
<dbReference type="RefSeq" id="WP_067260434.1">
    <property type="nucleotide sequence ID" value="NZ_LWMW01000147.1"/>
</dbReference>
<dbReference type="AlphaFoldDB" id="A0A166CR21"/>
<organism evidence="2 3">
    <name type="scientific">Methanobrevibacter cuticularis</name>
    <dbReference type="NCBI Taxonomy" id="47311"/>
    <lineage>
        <taxon>Archaea</taxon>
        <taxon>Methanobacteriati</taxon>
        <taxon>Methanobacteriota</taxon>
        <taxon>Methanomada group</taxon>
        <taxon>Methanobacteria</taxon>
        <taxon>Methanobacteriales</taxon>
        <taxon>Methanobacteriaceae</taxon>
        <taxon>Methanobrevibacter</taxon>
    </lineage>
</organism>
<keyword evidence="1" id="KW-0472">Membrane</keyword>
<feature type="transmembrane region" description="Helical" evidence="1">
    <location>
        <begin position="162"/>
        <end position="184"/>
    </location>
</feature>
<sequence length="283" mass="30271">MTDMKKLKSIDLSSITIIGTSINFIWAIIIAIIFLASMSIFGGFNPSLIMIALGIIFGVLVISIPKYFGISCLYNYFITKLRDVEFEIIEMKKVTKISIVPFSFIAAVIALILAIIVYPIIVIGTPAIVIQLIQLLISQASTQAIGFILYQLLLTIYNPLMIVYVVLGAFVFTLVGSAVFNVVIPRIGGLKVDLSSNGEMTTINSFTPLNAGIIAGIMSLIFGLITGLIISVLSGSLPAALSLIAILVVGGFIIGLIWGAVSSALYNFFAKKTGGIKVKLPEA</sequence>
<feature type="transmembrane region" description="Helical" evidence="1">
    <location>
        <begin position="240"/>
        <end position="261"/>
    </location>
</feature>
<evidence type="ECO:0008006" key="4">
    <source>
        <dbReference type="Google" id="ProtNLM"/>
    </source>
</evidence>
<keyword evidence="1" id="KW-0812">Transmembrane</keyword>
<evidence type="ECO:0000313" key="2">
    <source>
        <dbReference type="EMBL" id="KZX14778.1"/>
    </source>
</evidence>
<gene>
    <name evidence="2" type="ORF">MBCUT_19060</name>
</gene>
<comment type="caution">
    <text evidence="2">The sequence shown here is derived from an EMBL/GenBank/DDBJ whole genome shotgun (WGS) entry which is preliminary data.</text>
</comment>
<reference evidence="2 3" key="1">
    <citation type="submission" date="2016-04" db="EMBL/GenBank/DDBJ databases">
        <title>Genome sequence of Methanobrevibacter cuticularis DSM 11139.</title>
        <authorList>
            <person name="Poehlein A."/>
            <person name="Seedorf H."/>
            <person name="Daniel R."/>
        </authorList>
    </citation>
    <scope>NUCLEOTIDE SEQUENCE [LARGE SCALE GENOMIC DNA]</scope>
    <source>
        <strain evidence="2 3">DSM 11139</strain>
    </source>
</reference>
<evidence type="ECO:0000313" key="3">
    <source>
        <dbReference type="Proteomes" id="UP000077275"/>
    </source>
</evidence>
<feature type="transmembrane region" description="Helical" evidence="1">
    <location>
        <begin position="99"/>
        <end position="121"/>
    </location>
</feature>
<dbReference type="EMBL" id="LWMW01000147">
    <property type="protein sequence ID" value="KZX14778.1"/>
    <property type="molecule type" value="Genomic_DNA"/>
</dbReference>
<name>A0A166CR21_9EURY</name>
<proteinExistence type="predicted"/>
<protein>
    <recommendedName>
        <fullName evidence="4">DUF4013 domain-containing protein</fullName>
    </recommendedName>
</protein>
<keyword evidence="1" id="KW-1133">Transmembrane helix</keyword>
<dbReference type="Proteomes" id="UP000077275">
    <property type="component" value="Unassembled WGS sequence"/>
</dbReference>
<evidence type="ECO:0000256" key="1">
    <source>
        <dbReference type="SAM" id="Phobius"/>
    </source>
</evidence>
<feature type="transmembrane region" description="Helical" evidence="1">
    <location>
        <begin position="48"/>
        <end position="78"/>
    </location>
</feature>
<accession>A0A166CR21</accession>
<feature type="transmembrane region" description="Helical" evidence="1">
    <location>
        <begin position="127"/>
        <end position="150"/>
    </location>
</feature>
<feature type="transmembrane region" description="Helical" evidence="1">
    <location>
        <begin position="12"/>
        <end position="36"/>
    </location>
</feature>
<feature type="transmembrane region" description="Helical" evidence="1">
    <location>
        <begin position="209"/>
        <end position="233"/>
    </location>
</feature>